<sequence>MKKLRKHLIFHGNVQGVGFRYRSYYLASSLGLTGWVKNQYDGTVEMEVQGDPAAIDDLILRLQQQPFLWIDQIEAKELPVISEHSFSIL</sequence>
<dbReference type="GO" id="GO:0003998">
    <property type="term" value="F:acylphosphatase activity"/>
    <property type="evidence" value="ECO:0007669"/>
    <property type="project" value="UniProtKB-EC"/>
</dbReference>
<dbReference type="EC" id="3.6.1.7" evidence="2 5"/>
<dbReference type="InterPro" id="IPR020456">
    <property type="entry name" value="Acylphosphatase"/>
</dbReference>
<dbReference type="Gene3D" id="3.30.70.100">
    <property type="match status" value="1"/>
</dbReference>
<reference evidence="8" key="1">
    <citation type="submission" date="2020-10" db="EMBL/GenBank/DDBJ databases">
        <authorList>
            <person name="Gilroy R."/>
        </authorList>
    </citation>
    <scope>NUCLEOTIDE SEQUENCE</scope>
    <source>
        <strain evidence="8">ChiSjej3B21-11622</strain>
    </source>
</reference>
<name>A0A9D0ZV96_9FIRM</name>
<comment type="caution">
    <text evidence="8">The sequence shown here is derived from an EMBL/GenBank/DDBJ whole genome shotgun (WGS) entry which is preliminary data.</text>
</comment>
<dbReference type="AlphaFoldDB" id="A0A9D0ZV96"/>
<protein>
    <recommendedName>
        <fullName evidence="3 5">acylphosphatase</fullName>
        <ecNumber evidence="2 5">3.6.1.7</ecNumber>
    </recommendedName>
</protein>
<dbReference type="EMBL" id="DVFT01000087">
    <property type="protein sequence ID" value="HIQ96055.1"/>
    <property type="molecule type" value="Genomic_DNA"/>
</dbReference>
<feature type="active site" evidence="5">
    <location>
        <position position="20"/>
    </location>
</feature>
<evidence type="ECO:0000256" key="1">
    <source>
        <dbReference type="ARBA" id="ARBA00005614"/>
    </source>
</evidence>
<proteinExistence type="inferred from homology"/>
<comment type="catalytic activity">
    <reaction evidence="4 5">
        <text>an acyl phosphate + H2O = a carboxylate + phosphate + H(+)</text>
        <dbReference type="Rhea" id="RHEA:14965"/>
        <dbReference type="ChEBI" id="CHEBI:15377"/>
        <dbReference type="ChEBI" id="CHEBI:15378"/>
        <dbReference type="ChEBI" id="CHEBI:29067"/>
        <dbReference type="ChEBI" id="CHEBI:43474"/>
        <dbReference type="ChEBI" id="CHEBI:59918"/>
        <dbReference type="EC" id="3.6.1.7"/>
    </reaction>
</comment>
<dbReference type="Proteomes" id="UP000886886">
    <property type="component" value="Unassembled WGS sequence"/>
</dbReference>
<reference evidence="8" key="2">
    <citation type="journal article" date="2021" name="PeerJ">
        <title>Extensive microbial diversity within the chicken gut microbiome revealed by metagenomics and culture.</title>
        <authorList>
            <person name="Gilroy R."/>
            <person name="Ravi A."/>
            <person name="Getino M."/>
            <person name="Pursley I."/>
            <person name="Horton D.L."/>
            <person name="Alikhan N.F."/>
            <person name="Baker D."/>
            <person name="Gharbi K."/>
            <person name="Hall N."/>
            <person name="Watson M."/>
            <person name="Adriaenssens E.M."/>
            <person name="Foster-Nyarko E."/>
            <person name="Jarju S."/>
            <person name="Secka A."/>
            <person name="Antonio M."/>
            <person name="Oren A."/>
            <person name="Chaudhuri R.R."/>
            <person name="La Ragione R."/>
            <person name="Hildebrand F."/>
            <person name="Pallen M.J."/>
        </authorList>
    </citation>
    <scope>NUCLEOTIDE SEQUENCE</scope>
    <source>
        <strain evidence="8">ChiSjej3B21-11622</strain>
    </source>
</reference>
<dbReference type="PROSITE" id="PS00151">
    <property type="entry name" value="ACYLPHOSPHATASE_2"/>
    <property type="match status" value="1"/>
</dbReference>
<dbReference type="PANTHER" id="PTHR47268:SF4">
    <property type="entry name" value="ACYLPHOSPHATASE"/>
    <property type="match status" value="1"/>
</dbReference>
<dbReference type="InterPro" id="IPR036046">
    <property type="entry name" value="Acylphosphatase-like_dom_sf"/>
</dbReference>
<dbReference type="InterPro" id="IPR001792">
    <property type="entry name" value="Acylphosphatase-like_dom"/>
</dbReference>
<organism evidence="8 9">
    <name type="scientific">Candidatus Limivivens merdigallinarum</name>
    <dbReference type="NCBI Taxonomy" id="2840859"/>
    <lineage>
        <taxon>Bacteria</taxon>
        <taxon>Bacillati</taxon>
        <taxon>Bacillota</taxon>
        <taxon>Clostridia</taxon>
        <taxon>Lachnospirales</taxon>
        <taxon>Lachnospiraceae</taxon>
        <taxon>Lachnospiraceae incertae sedis</taxon>
        <taxon>Candidatus Limivivens</taxon>
    </lineage>
</organism>
<comment type="similarity">
    <text evidence="1 6">Belongs to the acylphosphatase family.</text>
</comment>
<dbReference type="PROSITE" id="PS51160">
    <property type="entry name" value="ACYLPHOSPHATASE_3"/>
    <property type="match status" value="1"/>
</dbReference>
<evidence type="ECO:0000259" key="7">
    <source>
        <dbReference type="PROSITE" id="PS51160"/>
    </source>
</evidence>
<feature type="domain" description="Acylphosphatase-like" evidence="7">
    <location>
        <begin position="5"/>
        <end position="89"/>
    </location>
</feature>
<dbReference type="SUPFAM" id="SSF54975">
    <property type="entry name" value="Acylphosphatase/BLUF domain-like"/>
    <property type="match status" value="1"/>
</dbReference>
<dbReference type="InterPro" id="IPR017968">
    <property type="entry name" value="Acylphosphatase_CS"/>
</dbReference>
<keyword evidence="5" id="KW-0378">Hydrolase</keyword>
<feature type="active site" evidence="5">
    <location>
        <position position="38"/>
    </location>
</feature>
<evidence type="ECO:0000313" key="8">
    <source>
        <dbReference type="EMBL" id="HIQ96055.1"/>
    </source>
</evidence>
<evidence type="ECO:0000256" key="3">
    <source>
        <dbReference type="ARBA" id="ARBA00015991"/>
    </source>
</evidence>
<dbReference type="PRINTS" id="PR00112">
    <property type="entry name" value="ACYLPHPHTASE"/>
</dbReference>
<evidence type="ECO:0000256" key="4">
    <source>
        <dbReference type="ARBA" id="ARBA00047645"/>
    </source>
</evidence>
<evidence type="ECO:0000313" key="9">
    <source>
        <dbReference type="Proteomes" id="UP000886886"/>
    </source>
</evidence>
<dbReference type="PANTHER" id="PTHR47268">
    <property type="entry name" value="ACYLPHOSPHATASE"/>
    <property type="match status" value="1"/>
</dbReference>
<dbReference type="Pfam" id="PF00708">
    <property type="entry name" value="Acylphosphatase"/>
    <property type="match status" value="1"/>
</dbReference>
<evidence type="ECO:0000256" key="6">
    <source>
        <dbReference type="RuleBase" id="RU004168"/>
    </source>
</evidence>
<accession>A0A9D0ZV96</accession>
<evidence type="ECO:0000256" key="2">
    <source>
        <dbReference type="ARBA" id="ARBA00012150"/>
    </source>
</evidence>
<gene>
    <name evidence="8" type="ORF">IAB26_05780</name>
</gene>
<evidence type="ECO:0000256" key="5">
    <source>
        <dbReference type="PROSITE-ProRule" id="PRU00520"/>
    </source>
</evidence>